<dbReference type="Pfam" id="PF00512">
    <property type="entry name" value="HisKA"/>
    <property type="match status" value="1"/>
</dbReference>
<dbReference type="CDD" id="cd16922">
    <property type="entry name" value="HATPase_EvgS-ArcB-TorS-like"/>
    <property type="match status" value="1"/>
</dbReference>
<dbReference type="InterPro" id="IPR036097">
    <property type="entry name" value="HisK_dim/P_sf"/>
</dbReference>
<dbReference type="SUPFAM" id="SSF47384">
    <property type="entry name" value="Homodimeric domain of signal transducing histidine kinase"/>
    <property type="match status" value="1"/>
</dbReference>
<dbReference type="Pfam" id="PF07695">
    <property type="entry name" value="7TMR-DISM_7TM"/>
    <property type="match status" value="1"/>
</dbReference>
<keyword evidence="4" id="KW-0902">Two-component regulatory system</keyword>
<evidence type="ECO:0000313" key="9">
    <source>
        <dbReference type="EMBL" id="MFB9056059.1"/>
    </source>
</evidence>
<accession>A0ABV5F9K7</accession>
<dbReference type="InterPro" id="IPR005467">
    <property type="entry name" value="His_kinase_dom"/>
</dbReference>
<proteinExistence type="predicted"/>
<feature type="transmembrane region" description="Helical" evidence="6">
    <location>
        <begin position="300"/>
        <end position="324"/>
    </location>
</feature>
<comment type="caution">
    <text evidence="9">The sequence shown here is derived from an EMBL/GenBank/DDBJ whole genome shotgun (WGS) entry which is preliminary data.</text>
</comment>
<dbReference type="PRINTS" id="PR00344">
    <property type="entry name" value="BCTRLSENSOR"/>
</dbReference>
<dbReference type="PANTHER" id="PTHR45339:SF1">
    <property type="entry name" value="HYBRID SIGNAL TRANSDUCTION HISTIDINE KINASE J"/>
    <property type="match status" value="1"/>
</dbReference>
<dbReference type="InterPro" id="IPR011622">
    <property type="entry name" value="7TMR_DISM_rcpt_extracell_dom2"/>
</dbReference>
<dbReference type="SMART" id="SM00388">
    <property type="entry name" value="HisKA"/>
    <property type="match status" value="1"/>
</dbReference>
<feature type="domain" description="Histidine kinase" evidence="7">
    <location>
        <begin position="416"/>
        <end position="637"/>
    </location>
</feature>
<dbReference type="InterPro" id="IPR011623">
    <property type="entry name" value="7TMR_DISM_rcpt_extracell_dom1"/>
</dbReference>
<dbReference type="CDD" id="cd00082">
    <property type="entry name" value="HisKA"/>
    <property type="match status" value="1"/>
</dbReference>
<dbReference type="Gene3D" id="3.30.565.10">
    <property type="entry name" value="Histidine kinase-like ATPase, C-terminal domain"/>
    <property type="match status" value="1"/>
</dbReference>
<evidence type="ECO:0000259" key="7">
    <source>
        <dbReference type="PROSITE" id="PS50109"/>
    </source>
</evidence>
<feature type="domain" description="Response regulatory" evidence="8">
    <location>
        <begin position="657"/>
        <end position="777"/>
    </location>
</feature>
<keyword evidence="6" id="KW-0812">Transmembrane</keyword>
<evidence type="ECO:0000256" key="2">
    <source>
        <dbReference type="ARBA" id="ARBA00012438"/>
    </source>
</evidence>
<dbReference type="Pfam" id="PF02518">
    <property type="entry name" value="HATPase_c"/>
    <property type="match status" value="1"/>
</dbReference>
<dbReference type="SMART" id="SM00448">
    <property type="entry name" value="REC"/>
    <property type="match status" value="1"/>
</dbReference>
<gene>
    <name evidence="9" type="ORF">ACFFU9_04820</name>
</gene>
<dbReference type="SUPFAM" id="SSF55874">
    <property type="entry name" value="ATPase domain of HSP90 chaperone/DNA topoisomerase II/histidine kinase"/>
    <property type="match status" value="1"/>
</dbReference>
<dbReference type="InterPro" id="IPR003594">
    <property type="entry name" value="HATPase_dom"/>
</dbReference>
<protein>
    <recommendedName>
        <fullName evidence="2">histidine kinase</fullName>
        <ecNumber evidence="2">2.7.13.3</ecNumber>
    </recommendedName>
</protein>
<feature type="transmembrane region" description="Helical" evidence="6">
    <location>
        <begin position="180"/>
        <end position="201"/>
    </location>
</feature>
<evidence type="ECO:0000313" key="10">
    <source>
        <dbReference type="Proteomes" id="UP001589585"/>
    </source>
</evidence>
<dbReference type="RefSeq" id="WP_379860251.1">
    <property type="nucleotide sequence ID" value="NZ_JBHMFC010000013.1"/>
</dbReference>
<dbReference type="Pfam" id="PF00072">
    <property type="entry name" value="Response_reg"/>
    <property type="match status" value="1"/>
</dbReference>
<dbReference type="InterPro" id="IPR036890">
    <property type="entry name" value="HATPase_C_sf"/>
</dbReference>
<feature type="transmembrane region" description="Helical" evidence="6">
    <location>
        <begin position="333"/>
        <end position="356"/>
    </location>
</feature>
<keyword evidence="6" id="KW-1133">Transmembrane helix</keyword>
<keyword evidence="10" id="KW-1185">Reference proteome</keyword>
<comment type="catalytic activity">
    <reaction evidence="1">
        <text>ATP + protein L-histidine = ADP + protein N-phospho-L-histidine.</text>
        <dbReference type="EC" id="2.7.13.3"/>
    </reaction>
</comment>
<dbReference type="Gene3D" id="2.60.40.2380">
    <property type="match status" value="1"/>
</dbReference>
<dbReference type="SUPFAM" id="SSF52172">
    <property type="entry name" value="CheY-like"/>
    <property type="match status" value="1"/>
</dbReference>
<dbReference type="InterPro" id="IPR001789">
    <property type="entry name" value="Sig_transdc_resp-reg_receiver"/>
</dbReference>
<keyword evidence="3 5" id="KW-0597">Phosphoprotein</keyword>
<dbReference type="PANTHER" id="PTHR45339">
    <property type="entry name" value="HYBRID SIGNAL TRANSDUCTION HISTIDINE KINASE J"/>
    <property type="match status" value="1"/>
</dbReference>
<feature type="modified residue" description="4-aspartylphosphate" evidence="5">
    <location>
        <position position="707"/>
    </location>
</feature>
<reference evidence="9 10" key="1">
    <citation type="submission" date="2024-09" db="EMBL/GenBank/DDBJ databases">
        <authorList>
            <person name="Sun Q."/>
            <person name="Mori K."/>
        </authorList>
    </citation>
    <scope>NUCLEOTIDE SEQUENCE [LARGE SCALE GENOMIC DNA]</scope>
    <source>
        <strain evidence="9 10">CECT 8622</strain>
    </source>
</reference>
<evidence type="ECO:0000256" key="5">
    <source>
        <dbReference type="PROSITE-ProRule" id="PRU00169"/>
    </source>
</evidence>
<evidence type="ECO:0000259" key="8">
    <source>
        <dbReference type="PROSITE" id="PS50110"/>
    </source>
</evidence>
<dbReference type="EC" id="2.7.13.3" evidence="2"/>
<feature type="transmembrane region" description="Helical" evidence="6">
    <location>
        <begin position="208"/>
        <end position="225"/>
    </location>
</feature>
<dbReference type="InterPro" id="IPR011006">
    <property type="entry name" value="CheY-like_superfamily"/>
</dbReference>
<dbReference type="PROSITE" id="PS50109">
    <property type="entry name" value="HIS_KIN"/>
    <property type="match status" value="1"/>
</dbReference>
<dbReference type="InterPro" id="IPR003661">
    <property type="entry name" value="HisK_dim/P_dom"/>
</dbReference>
<dbReference type="InterPro" id="IPR004358">
    <property type="entry name" value="Sig_transdc_His_kin-like_C"/>
</dbReference>
<evidence type="ECO:0000256" key="4">
    <source>
        <dbReference type="ARBA" id="ARBA00023012"/>
    </source>
</evidence>
<name>A0ABV5F9K7_9FLAO</name>
<dbReference type="Gene3D" id="3.40.50.2300">
    <property type="match status" value="1"/>
</dbReference>
<dbReference type="Gene3D" id="1.10.287.130">
    <property type="match status" value="1"/>
</dbReference>
<sequence length="787" mass="90298">MKHILLLIYIFTVNIYSQNDAFDPQKNKGNLYEYAEYTNVGKSEFAIEEILDSPYLKYKALKSENHNVGFTSDHHWIRFKLTNSLEHPTTYYLETARPVTDMAHLYNISHGNIQKLKSGDKQSFNAKQVKHRSTIFKLALAPHTTHTIYIHLKSDGETINLPLKLYDESSFWFANYKHQLFLGFFYGLLFLGGIIYLFFYSSLKEKTFLYYGLYVFSIVFMQAALDGFLHEYAFPHGGYINERAVLITALVSNFFLLKYCEHFLKLEIHLKRIKKAVYIIYGAIIMLFTMLFINEKTLEIAYPLSHLNGLITLLLILGTIFILWHKRIKIDPCFLLGILCLVAGFIAFVMNNLSLLPSNFYTMNSAKIGSGLEVVFLSLSMTKLIKQFRLEKEESQLEALKKSEEISAIKTYFMSNMSHELRTPLNAIMGIVEHELETIKNHEERKSYQTIKNASLSLLSNINDIIDFEKIENNKLELNAEDFNPCEILDQISNNWKIEAEKKGLDYRFDVDPQMPTSLFADGERFNQIINNVLSNAIKYTEKGGVLFKINCFKQPNDSYRFSIQISDTGIGIPLESQNSIFDSFSQMKHNHKRKFGGIGLGLSIVKHIVELFEGSMKVESKPGRGTDVFIDLILKNHIPEPGLIDLLDTNKNKALHILIVEDNKINQMVMQKILKSFSKMSFTVANNGQEAIDALQKDTYHLILMDLQMPIMDGYEATKIIRSGTLGKTISKVPIIAVTADALQETKQRVLKLGMDDYITKPVNKNLLLKKIHTCNFNKPHYSFSS</sequence>
<evidence type="ECO:0000256" key="1">
    <source>
        <dbReference type="ARBA" id="ARBA00000085"/>
    </source>
</evidence>
<dbReference type="Proteomes" id="UP001589585">
    <property type="component" value="Unassembled WGS sequence"/>
</dbReference>
<dbReference type="Pfam" id="PF07696">
    <property type="entry name" value="7TMR-DISMED2"/>
    <property type="match status" value="1"/>
</dbReference>
<feature type="transmembrane region" description="Helical" evidence="6">
    <location>
        <begin position="276"/>
        <end position="294"/>
    </location>
</feature>
<dbReference type="CDD" id="cd17546">
    <property type="entry name" value="REC_hyHK_CKI1_RcsC-like"/>
    <property type="match status" value="1"/>
</dbReference>
<feature type="transmembrane region" description="Helical" evidence="6">
    <location>
        <begin position="245"/>
        <end position="264"/>
    </location>
</feature>
<evidence type="ECO:0000256" key="6">
    <source>
        <dbReference type="SAM" id="Phobius"/>
    </source>
</evidence>
<keyword evidence="6" id="KW-0472">Membrane</keyword>
<dbReference type="SMART" id="SM00387">
    <property type="entry name" value="HATPase_c"/>
    <property type="match status" value="1"/>
</dbReference>
<evidence type="ECO:0000256" key="3">
    <source>
        <dbReference type="ARBA" id="ARBA00022553"/>
    </source>
</evidence>
<dbReference type="EMBL" id="JBHMFC010000013">
    <property type="protein sequence ID" value="MFB9056059.1"/>
    <property type="molecule type" value="Genomic_DNA"/>
</dbReference>
<dbReference type="PROSITE" id="PS50110">
    <property type="entry name" value="RESPONSE_REGULATORY"/>
    <property type="match status" value="1"/>
</dbReference>
<organism evidence="9 10">
    <name type="scientific">Mariniflexile ostreae</name>
    <dbReference type="NCBI Taxonomy" id="1520892"/>
    <lineage>
        <taxon>Bacteria</taxon>
        <taxon>Pseudomonadati</taxon>
        <taxon>Bacteroidota</taxon>
        <taxon>Flavobacteriia</taxon>
        <taxon>Flavobacteriales</taxon>
        <taxon>Flavobacteriaceae</taxon>
        <taxon>Mariniflexile</taxon>
    </lineage>
</organism>